<dbReference type="Proteomes" id="UP001358586">
    <property type="component" value="Chromosome 4"/>
</dbReference>
<sequence length="135" mass="15344">MLNLDCSFSLDLEKYLHLLNFSFDSEQDRLGKMDDGDEIKAGDTELDPSSKNMLLTKGSCARPGDERDADQRNRVGKNSSRVQKLWNAKMTIFQGKAAYIRPAPVYSKDPCALATMINHITWDTNMSYYLGHKYV</sequence>
<evidence type="ECO:0000256" key="1">
    <source>
        <dbReference type="SAM" id="MobiDB-lite"/>
    </source>
</evidence>
<reference evidence="2 3" key="1">
    <citation type="submission" date="2023-03" db="EMBL/GenBank/DDBJ databases">
        <title>WGS of Gossypium arboreum.</title>
        <authorList>
            <person name="Yu D."/>
        </authorList>
    </citation>
    <scope>NUCLEOTIDE SEQUENCE [LARGE SCALE GENOMIC DNA]</scope>
    <source>
        <tissue evidence="2">Leaf</tissue>
    </source>
</reference>
<feature type="compositionally biased region" description="Basic and acidic residues" evidence="1">
    <location>
        <begin position="32"/>
        <end position="43"/>
    </location>
</feature>
<evidence type="ECO:0000313" key="2">
    <source>
        <dbReference type="EMBL" id="KAK5837316.1"/>
    </source>
</evidence>
<accession>A0ABR0QDP7</accession>
<comment type="caution">
    <text evidence="2">The sequence shown here is derived from an EMBL/GenBank/DDBJ whole genome shotgun (WGS) entry which is preliminary data.</text>
</comment>
<protein>
    <submittedName>
        <fullName evidence="2">Uncharacterized protein</fullName>
    </submittedName>
</protein>
<evidence type="ECO:0000313" key="3">
    <source>
        <dbReference type="Proteomes" id="UP001358586"/>
    </source>
</evidence>
<feature type="region of interest" description="Disordered" evidence="1">
    <location>
        <begin position="32"/>
        <end position="79"/>
    </location>
</feature>
<feature type="compositionally biased region" description="Basic and acidic residues" evidence="1">
    <location>
        <begin position="63"/>
        <end position="73"/>
    </location>
</feature>
<name>A0ABR0QDP7_GOSAR</name>
<gene>
    <name evidence="2" type="ORF">PVK06_013126</name>
</gene>
<organism evidence="2 3">
    <name type="scientific">Gossypium arboreum</name>
    <name type="common">Tree cotton</name>
    <name type="synonym">Gossypium nanking</name>
    <dbReference type="NCBI Taxonomy" id="29729"/>
    <lineage>
        <taxon>Eukaryota</taxon>
        <taxon>Viridiplantae</taxon>
        <taxon>Streptophyta</taxon>
        <taxon>Embryophyta</taxon>
        <taxon>Tracheophyta</taxon>
        <taxon>Spermatophyta</taxon>
        <taxon>Magnoliopsida</taxon>
        <taxon>eudicotyledons</taxon>
        <taxon>Gunneridae</taxon>
        <taxon>Pentapetalae</taxon>
        <taxon>rosids</taxon>
        <taxon>malvids</taxon>
        <taxon>Malvales</taxon>
        <taxon>Malvaceae</taxon>
        <taxon>Malvoideae</taxon>
        <taxon>Gossypium</taxon>
    </lineage>
</organism>
<keyword evidence="3" id="KW-1185">Reference proteome</keyword>
<dbReference type="EMBL" id="JARKNE010000004">
    <property type="protein sequence ID" value="KAK5837316.1"/>
    <property type="molecule type" value="Genomic_DNA"/>
</dbReference>
<proteinExistence type="predicted"/>